<keyword evidence="1" id="KW-1185">Reference proteome</keyword>
<proteinExistence type="predicted"/>
<reference evidence="2" key="1">
    <citation type="submission" date="2022-11" db="UniProtKB">
        <authorList>
            <consortium name="WormBaseParasite"/>
        </authorList>
    </citation>
    <scope>IDENTIFICATION</scope>
</reference>
<dbReference type="Proteomes" id="UP000887540">
    <property type="component" value="Unplaced"/>
</dbReference>
<organism evidence="1 2">
    <name type="scientific">Acrobeloides nanus</name>
    <dbReference type="NCBI Taxonomy" id="290746"/>
    <lineage>
        <taxon>Eukaryota</taxon>
        <taxon>Metazoa</taxon>
        <taxon>Ecdysozoa</taxon>
        <taxon>Nematoda</taxon>
        <taxon>Chromadorea</taxon>
        <taxon>Rhabditida</taxon>
        <taxon>Tylenchina</taxon>
        <taxon>Cephalobomorpha</taxon>
        <taxon>Cephaloboidea</taxon>
        <taxon>Cephalobidae</taxon>
        <taxon>Acrobeloides</taxon>
    </lineage>
</organism>
<evidence type="ECO:0000313" key="2">
    <source>
        <dbReference type="WBParaSite" id="ACRNAN_scaffold795.g22950.t1"/>
    </source>
</evidence>
<sequence>MNIDKYPDCKIKPEDSIKVLDEQKDIATVTESTINPTDAYVIEPTEMEDSTINTINDEEMYTALSESLLIHPTDKDVVETTSFESLVDPIESSGMEITQFEDQTLNPIESSGFEITSSEEFTKNLRGIDNTPSEFRKKKFP</sequence>
<name>A0A914EIA2_9BILA</name>
<evidence type="ECO:0000313" key="1">
    <source>
        <dbReference type="Proteomes" id="UP000887540"/>
    </source>
</evidence>
<protein>
    <submittedName>
        <fullName evidence="2">Uncharacterized protein</fullName>
    </submittedName>
</protein>
<dbReference type="AlphaFoldDB" id="A0A914EIA2"/>
<accession>A0A914EIA2</accession>
<dbReference type="WBParaSite" id="ACRNAN_scaffold795.g22950.t1">
    <property type="protein sequence ID" value="ACRNAN_scaffold795.g22950.t1"/>
    <property type="gene ID" value="ACRNAN_scaffold795.g22950"/>
</dbReference>